<keyword evidence="3" id="KW-1185">Reference proteome</keyword>
<evidence type="ECO:0000313" key="3">
    <source>
        <dbReference type="Proteomes" id="UP000669179"/>
    </source>
</evidence>
<keyword evidence="1" id="KW-0472">Membrane</keyword>
<dbReference type="Proteomes" id="UP000669179">
    <property type="component" value="Unassembled WGS sequence"/>
</dbReference>
<keyword evidence="1" id="KW-1133">Transmembrane helix</keyword>
<accession>A0A939PLD0</accession>
<dbReference type="EMBL" id="JAGEOJ010000012">
    <property type="protein sequence ID" value="MBO2451279.1"/>
    <property type="molecule type" value="Genomic_DNA"/>
</dbReference>
<evidence type="ECO:0000256" key="1">
    <source>
        <dbReference type="SAM" id="Phobius"/>
    </source>
</evidence>
<sequence length="175" mass="19610">MLRLNVGWPRGLWIFQLGCAFPVVMLAELFLVYVATMFISWDQAILGILVLVFAVASIPTYIALLAWRYGQAFWLDGRVLIRRSVTGRKHYHLPEAKVSAESVAPNLSSNPLPRLVIDQPGRPRVRLWLREPNRRGALLPPEQLTALAHAIDPTLQHPVARRLHDLASDPLGGIS</sequence>
<protein>
    <recommendedName>
        <fullName evidence="4">PH domain-containing protein</fullName>
    </recommendedName>
</protein>
<feature type="transmembrane region" description="Helical" evidence="1">
    <location>
        <begin position="45"/>
        <end position="67"/>
    </location>
</feature>
<evidence type="ECO:0000313" key="2">
    <source>
        <dbReference type="EMBL" id="MBO2451279.1"/>
    </source>
</evidence>
<dbReference type="RefSeq" id="WP_208259156.1">
    <property type="nucleotide sequence ID" value="NZ_JAGEOJ010000012.1"/>
</dbReference>
<gene>
    <name evidence="2" type="ORF">J4573_29590</name>
</gene>
<dbReference type="AlphaFoldDB" id="A0A939PLD0"/>
<feature type="transmembrane region" description="Helical" evidence="1">
    <location>
        <begin position="12"/>
        <end position="39"/>
    </location>
</feature>
<keyword evidence="1" id="KW-0812">Transmembrane</keyword>
<reference evidence="2" key="1">
    <citation type="submission" date="2021-03" db="EMBL/GenBank/DDBJ databases">
        <authorList>
            <person name="Kanchanasin P."/>
            <person name="Saeng-In P."/>
            <person name="Phongsopitanun W."/>
            <person name="Yuki M."/>
            <person name="Kudo T."/>
            <person name="Ohkuma M."/>
            <person name="Tanasupawat S."/>
        </authorList>
    </citation>
    <scope>NUCLEOTIDE SEQUENCE</scope>
    <source>
        <strain evidence="2">GKU 128</strain>
    </source>
</reference>
<comment type="caution">
    <text evidence="2">The sequence shown here is derived from an EMBL/GenBank/DDBJ whole genome shotgun (WGS) entry which is preliminary data.</text>
</comment>
<proteinExistence type="predicted"/>
<organism evidence="2 3">
    <name type="scientific">Actinomadura barringtoniae</name>
    <dbReference type="NCBI Taxonomy" id="1427535"/>
    <lineage>
        <taxon>Bacteria</taxon>
        <taxon>Bacillati</taxon>
        <taxon>Actinomycetota</taxon>
        <taxon>Actinomycetes</taxon>
        <taxon>Streptosporangiales</taxon>
        <taxon>Thermomonosporaceae</taxon>
        <taxon>Actinomadura</taxon>
    </lineage>
</organism>
<name>A0A939PLD0_9ACTN</name>
<evidence type="ECO:0008006" key="4">
    <source>
        <dbReference type="Google" id="ProtNLM"/>
    </source>
</evidence>